<name>A0A0P7BYS1_9HYPO</name>
<sequence length="556" mass="61506">MVSIPAPSWTTRLVGLALFATYFLFYHLFSTPAYPEPHTTSPDDFPWFPSHPYVEVVYPDDPATWPYRAYKSSPFTPPFLTITSNDGELADGYLFFTPKSRQGEALKQSLPVVMSQDNELVYCFDYPGGANDFRVQEINGKPHLTVWQGHSKHGHGFGEWMYMDQSYVLAKVGFNGSAIHSKLKDPPAGKIDFHEHQVTPRGTVLVTVYNTTRYNLTALGGKADGWVNDSLFYEMDLATNEVLFRWSALDHFNVSSSRLPLPSYLSDGSESRPHDFFHLNAIQPLGDDAFLISSRHFWACYAVSRTTGAVLWELSGSGEPGAGDFGALPPAGQFRWAHDARAHNVTPAGFDLALFDNHNTDGDTNVTSSRALLLRVATPPDAASPPTVLRSLQPPRLTYVESQGSYDAALANGNQLVAYGLVPVIREYGPGNDSGDIRWEGRFGHDSMAQSYRVSKAPWRATPRKWPPSLAFEKDADGALKAYVSWNGATDVEYWNVYDVELGVRITPLGRATARGFETVIDIPGNYTGTHCIIAAAVQEGKEVKRSNRACYDLVA</sequence>
<dbReference type="OrthoDB" id="5377172at2759"/>
<dbReference type="EMBL" id="LKCW01000013">
    <property type="protein sequence ID" value="KPM44966.1"/>
    <property type="molecule type" value="Genomic_DNA"/>
</dbReference>
<gene>
    <name evidence="1" type="ORF">AK830_g1614</name>
</gene>
<dbReference type="InterPro" id="IPR053143">
    <property type="entry name" value="Arylsulfate_ST"/>
</dbReference>
<dbReference type="Pfam" id="PF14269">
    <property type="entry name" value="Arylsulfotran_2"/>
    <property type="match status" value="1"/>
</dbReference>
<evidence type="ECO:0000313" key="1">
    <source>
        <dbReference type="EMBL" id="KPM44966.1"/>
    </source>
</evidence>
<dbReference type="Proteomes" id="UP000050424">
    <property type="component" value="Unassembled WGS sequence"/>
</dbReference>
<reference evidence="1 2" key="1">
    <citation type="submission" date="2015-09" db="EMBL/GenBank/DDBJ databases">
        <title>Draft genome of a European isolate of the apple canker pathogen Neonectria ditissima.</title>
        <authorList>
            <person name="Gomez-Cortecero A."/>
            <person name="Harrison R.J."/>
            <person name="Armitage A.D."/>
        </authorList>
    </citation>
    <scope>NUCLEOTIDE SEQUENCE [LARGE SCALE GENOMIC DNA]</scope>
    <source>
        <strain evidence="1 2">R09/05</strain>
    </source>
</reference>
<dbReference type="STRING" id="78410.A0A0P7BYS1"/>
<dbReference type="AlphaFoldDB" id="A0A0P7BYS1"/>
<keyword evidence="2" id="KW-1185">Reference proteome</keyword>
<dbReference type="InterPro" id="IPR039535">
    <property type="entry name" value="ASST-like"/>
</dbReference>
<dbReference type="PANTHER" id="PTHR35340:SF6">
    <property type="entry name" value="ASST-DOMAIN-CONTAINING PROTEIN"/>
    <property type="match status" value="1"/>
</dbReference>
<protein>
    <recommendedName>
        <fullName evidence="3">ASST-domain-containing protein</fullName>
    </recommendedName>
</protein>
<accession>A0A0P7BYS1</accession>
<comment type="caution">
    <text evidence="1">The sequence shown here is derived from an EMBL/GenBank/DDBJ whole genome shotgun (WGS) entry which is preliminary data.</text>
</comment>
<dbReference type="PANTHER" id="PTHR35340">
    <property type="entry name" value="PQQ ENZYME REPEAT PROTEIN-RELATED"/>
    <property type="match status" value="1"/>
</dbReference>
<organism evidence="1 2">
    <name type="scientific">Neonectria ditissima</name>
    <dbReference type="NCBI Taxonomy" id="78410"/>
    <lineage>
        <taxon>Eukaryota</taxon>
        <taxon>Fungi</taxon>
        <taxon>Dikarya</taxon>
        <taxon>Ascomycota</taxon>
        <taxon>Pezizomycotina</taxon>
        <taxon>Sordariomycetes</taxon>
        <taxon>Hypocreomycetidae</taxon>
        <taxon>Hypocreales</taxon>
        <taxon>Nectriaceae</taxon>
        <taxon>Neonectria</taxon>
    </lineage>
</organism>
<evidence type="ECO:0000313" key="2">
    <source>
        <dbReference type="Proteomes" id="UP000050424"/>
    </source>
</evidence>
<proteinExistence type="predicted"/>
<evidence type="ECO:0008006" key="3">
    <source>
        <dbReference type="Google" id="ProtNLM"/>
    </source>
</evidence>